<dbReference type="RefSeq" id="WP_068139629.1">
    <property type="nucleotide sequence ID" value="NZ_CP042914.1"/>
</dbReference>
<dbReference type="InterPro" id="IPR029063">
    <property type="entry name" value="SAM-dependent_MTases_sf"/>
</dbReference>
<keyword evidence="3" id="KW-1185">Reference proteome</keyword>
<dbReference type="Gene3D" id="3.40.50.150">
    <property type="entry name" value="Vaccinia Virus protein VP39"/>
    <property type="match status" value="1"/>
</dbReference>
<evidence type="ECO:0000313" key="2">
    <source>
        <dbReference type="EMBL" id="QEG40487.1"/>
    </source>
</evidence>
<dbReference type="PANTHER" id="PTHR37524">
    <property type="entry name" value="RIBOSOMAL RNA LARGE SUBUNIT METHYLTRANSFERASE M"/>
    <property type="match status" value="1"/>
</dbReference>
<gene>
    <name evidence="2" type="ORF">UC8_24990</name>
</gene>
<dbReference type="AlphaFoldDB" id="A0A5B9QN14"/>
<sequence>MTDACFVMIGCQRGAEATLKSQLADQDWRLAFSRPGFVTFKHDGPVETLPSNPFARTVSRSVGKARAAQITDLLTALDSTIAGLQTQRDQPFDQLHVWARDRAVVGEFSFEPHATNPLAVDIADRVFAHVKPQGHVAAHAPNLTAGSGQDILDIILVDPGEWWFGWHKATSLPTRWPGAIQPIDADKPVVSRAYFKIAEALAWSGLPMRPGDRVMEIGSAPGGACQRLLELGFVVTGIDPADMHQDVMSHRNMTHIRARAEDLKRSEYRDAKWLVVDANIKPAKTLWSVEQIVGHRDTRIQGMLLTLKLGSYERAAEIPHWIDKVKRWGFEKVDVRQLATGRCEVCLAAQK</sequence>
<dbReference type="GO" id="GO:0008168">
    <property type="term" value="F:methyltransferase activity"/>
    <property type="evidence" value="ECO:0007669"/>
    <property type="project" value="UniProtKB-KW"/>
</dbReference>
<dbReference type="OrthoDB" id="5290747at2"/>
<proteinExistence type="predicted"/>
<feature type="domain" description="Ribosomal RNA methyltransferase FtsJ" evidence="1">
    <location>
        <begin position="190"/>
        <end position="265"/>
    </location>
</feature>
<protein>
    <submittedName>
        <fullName evidence="2">Putative 23S rRNA ribose 2'-O-ribose methyltransferase</fullName>
    </submittedName>
</protein>
<dbReference type="InterPro" id="IPR002877">
    <property type="entry name" value="RNA_MeTrfase_FtsJ_dom"/>
</dbReference>
<name>A0A5B9QN14_9BACT</name>
<dbReference type="EMBL" id="CP042914">
    <property type="protein sequence ID" value="QEG40487.1"/>
    <property type="molecule type" value="Genomic_DNA"/>
</dbReference>
<accession>A0A5B9QN14</accession>
<dbReference type="PANTHER" id="PTHR37524:SF2">
    <property type="entry name" value="RIBOSOMAL RNA METHYLTRANSFERASE FTSJ DOMAIN-CONTAINING PROTEIN"/>
    <property type="match status" value="1"/>
</dbReference>
<dbReference type="SUPFAM" id="SSF53335">
    <property type="entry name" value="S-adenosyl-L-methionine-dependent methyltransferases"/>
    <property type="match status" value="1"/>
</dbReference>
<reference evidence="2 3" key="1">
    <citation type="submission" date="2019-08" db="EMBL/GenBank/DDBJ databases">
        <title>Deep-cultivation of Planctomycetes and their phenomic and genomic characterization uncovers novel biology.</title>
        <authorList>
            <person name="Wiegand S."/>
            <person name="Jogler M."/>
            <person name="Boedeker C."/>
            <person name="Pinto D."/>
            <person name="Vollmers J."/>
            <person name="Rivas-Marin E."/>
            <person name="Kohn T."/>
            <person name="Peeters S.H."/>
            <person name="Heuer A."/>
            <person name="Rast P."/>
            <person name="Oberbeckmann S."/>
            <person name="Bunk B."/>
            <person name="Jeske O."/>
            <person name="Meyerdierks A."/>
            <person name="Storesund J.E."/>
            <person name="Kallscheuer N."/>
            <person name="Luecker S."/>
            <person name="Lage O.M."/>
            <person name="Pohl T."/>
            <person name="Merkel B.J."/>
            <person name="Hornburger P."/>
            <person name="Mueller R.-W."/>
            <person name="Bruemmer F."/>
            <person name="Labrenz M."/>
            <person name="Spormann A.M."/>
            <person name="Op den Camp H."/>
            <person name="Overmann J."/>
            <person name="Amann R."/>
            <person name="Jetten M.S.M."/>
            <person name="Mascher T."/>
            <person name="Medema M.H."/>
            <person name="Devos D.P."/>
            <person name="Kaster A.-K."/>
            <person name="Ovreas L."/>
            <person name="Rohde M."/>
            <person name="Galperin M.Y."/>
            <person name="Jogler C."/>
        </authorList>
    </citation>
    <scope>NUCLEOTIDE SEQUENCE [LARGE SCALE GENOMIC DNA]</scope>
    <source>
        <strain evidence="2 3">UC8</strain>
    </source>
</reference>
<keyword evidence="2" id="KW-0489">Methyltransferase</keyword>
<organism evidence="2 3">
    <name type="scientific">Roseimaritima ulvae</name>
    <dbReference type="NCBI Taxonomy" id="980254"/>
    <lineage>
        <taxon>Bacteria</taxon>
        <taxon>Pseudomonadati</taxon>
        <taxon>Planctomycetota</taxon>
        <taxon>Planctomycetia</taxon>
        <taxon>Pirellulales</taxon>
        <taxon>Pirellulaceae</taxon>
        <taxon>Roseimaritima</taxon>
    </lineage>
</organism>
<dbReference type="Proteomes" id="UP000325286">
    <property type="component" value="Chromosome"/>
</dbReference>
<dbReference type="GO" id="GO:0032259">
    <property type="term" value="P:methylation"/>
    <property type="evidence" value="ECO:0007669"/>
    <property type="project" value="UniProtKB-KW"/>
</dbReference>
<evidence type="ECO:0000259" key="1">
    <source>
        <dbReference type="Pfam" id="PF01728"/>
    </source>
</evidence>
<evidence type="ECO:0000313" key="3">
    <source>
        <dbReference type="Proteomes" id="UP000325286"/>
    </source>
</evidence>
<dbReference type="Pfam" id="PF01728">
    <property type="entry name" value="FtsJ"/>
    <property type="match status" value="1"/>
</dbReference>
<dbReference type="KEGG" id="rul:UC8_24990"/>
<keyword evidence="2" id="KW-0808">Transferase</keyword>